<geneLocation type="chloroplast" evidence="1"/>
<keyword evidence="1" id="KW-0150">Chloroplast</keyword>
<evidence type="ECO:0000313" key="1">
    <source>
        <dbReference type="EMBL" id="QKD75899.1"/>
    </source>
</evidence>
<keyword evidence="1" id="KW-0934">Plastid</keyword>
<accession>A0A6M8AR12</accession>
<dbReference type="EMBL" id="MN106251">
    <property type="protein sequence ID" value="QKD75899.1"/>
    <property type="molecule type" value="Genomic_DNA"/>
</dbReference>
<keyword evidence="1" id="KW-0648">Protein biosynthesis</keyword>
<keyword evidence="1" id="KW-0396">Initiation factor</keyword>
<organism evidence="1">
    <name type="scientific">Garcinia pedunculata</name>
    <dbReference type="NCBI Taxonomy" id="1220708"/>
    <lineage>
        <taxon>Eukaryota</taxon>
        <taxon>Viridiplantae</taxon>
        <taxon>Streptophyta</taxon>
        <taxon>Embryophyta</taxon>
        <taxon>Tracheophyta</taxon>
        <taxon>Spermatophyta</taxon>
        <taxon>Magnoliopsida</taxon>
        <taxon>eudicotyledons</taxon>
        <taxon>Gunneridae</taxon>
        <taxon>Pentapetalae</taxon>
        <taxon>rosids</taxon>
        <taxon>fabids</taxon>
        <taxon>Malpighiales</taxon>
        <taxon>Clusiaceae</taxon>
        <taxon>Garcinieae</taxon>
        <taxon>Garcinia</taxon>
    </lineage>
</organism>
<dbReference type="AlphaFoldDB" id="A0A6M8AR12"/>
<gene>
    <name evidence="1" type="primary">infA</name>
</gene>
<reference evidence="1" key="1">
    <citation type="journal article" date="2020" name="Mitochondrial DNA Part B Resour">
        <title>The complete chloroplast genome sequence of Garcinia pedunculata.</title>
        <authorList>
            <person name="Yang D."/>
            <person name="Qiu Q."/>
            <person name="Xu L."/>
            <person name="Xu Y."/>
            <person name="Wang Y."/>
        </authorList>
    </citation>
    <scope>NUCLEOTIDE SEQUENCE</scope>
</reference>
<proteinExistence type="predicted"/>
<sequence>MFLLPRNMSDPGHPNLIQWDDSFSFQNYKIKIWIKSHIAVY</sequence>
<dbReference type="GeneID" id="55749400"/>
<protein>
    <submittedName>
        <fullName evidence="1">Translation initiation factor 1</fullName>
    </submittedName>
</protein>
<dbReference type="RefSeq" id="YP_009861882.1">
    <property type="nucleotide sequence ID" value="NC_048983.1"/>
</dbReference>
<dbReference type="GO" id="GO:0003743">
    <property type="term" value="F:translation initiation factor activity"/>
    <property type="evidence" value="ECO:0007669"/>
    <property type="project" value="UniProtKB-KW"/>
</dbReference>
<name>A0A6M8AR12_9ROSI</name>